<keyword evidence="9" id="KW-1185">Reference proteome</keyword>
<dbReference type="GO" id="GO:0046872">
    <property type="term" value="F:metal ion binding"/>
    <property type="evidence" value="ECO:0007669"/>
    <property type="project" value="InterPro"/>
</dbReference>
<dbReference type="InterPro" id="IPR013815">
    <property type="entry name" value="ATP_grasp_subdomain_1"/>
</dbReference>
<dbReference type="Gene3D" id="3.40.50.20">
    <property type="match status" value="1"/>
</dbReference>
<dbReference type="GO" id="GO:0005524">
    <property type="term" value="F:ATP binding"/>
    <property type="evidence" value="ECO:0007669"/>
    <property type="project" value="UniProtKB-UniRule"/>
</dbReference>
<dbReference type="PANTHER" id="PTHR11609">
    <property type="entry name" value="PURINE BIOSYNTHESIS PROTEIN 6/7, PUR6/7"/>
    <property type="match status" value="1"/>
</dbReference>
<dbReference type="InterPro" id="IPR011054">
    <property type="entry name" value="Rudment_hybrid_motif"/>
</dbReference>
<name>A0A7W9A530_9CAUL</name>
<dbReference type="SUPFAM" id="SSF56059">
    <property type="entry name" value="Glutathione synthetase ATP-binding domain-like"/>
    <property type="match status" value="1"/>
</dbReference>
<dbReference type="InterPro" id="IPR005875">
    <property type="entry name" value="PurK"/>
</dbReference>
<dbReference type="GO" id="GO:0006189">
    <property type="term" value="P:'de novo' IMP biosynthetic process"/>
    <property type="evidence" value="ECO:0007669"/>
    <property type="project" value="UniProtKB-UniRule"/>
</dbReference>
<dbReference type="FunFam" id="3.30.1490.20:FF:000015">
    <property type="entry name" value="N5-carboxyaminoimidazole ribonucleotide synthase"/>
    <property type="match status" value="1"/>
</dbReference>
<dbReference type="HAMAP" id="MF_01928">
    <property type="entry name" value="PurK"/>
    <property type="match status" value="1"/>
</dbReference>
<dbReference type="Pfam" id="PF22660">
    <property type="entry name" value="RS_preATP-grasp-like"/>
    <property type="match status" value="1"/>
</dbReference>
<keyword evidence="2 5" id="KW-0547">Nucleotide-binding</keyword>
<gene>
    <name evidence="5 6" type="primary">purK</name>
    <name evidence="8" type="ORF">FHS65_001964</name>
</gene>
<evidence type="ECO:0000256" key="3">
    <source>
        <dbReference type="ARBA" id="ARBA00022755"/>
    </source>
</evidence>
<sequence length="365" mass="39352">MSDTPAPVPPALAPGSTVGILGGGQLGRMLSQAASRLGFDVVILDPEENSPAGRVSRGQIVAAYDDPTALNVFGRVCDVVTFEFENVPARSVELLAEAGARVAPGPRALAVAQDRILEKTFLNEAGAPTVEFAMVDDLASLETALQVIPLPALLKTRREGYDGKGQVWIKTLIQAADAWAAIGERPAVLEARALFVRELSIICARGWDGKTAVYPLGWNTHKGGVLKTTVAPAEVEPKTERRARAIARAVLEQLDYVGVLGIELFDLGDGRLLVNEIAPRVHNTGHWTQDGCVCDQFEQHIRAITGWPLGPTAAHAHVEMTNLLGDEIDQWQKLAGKSDMRLHLYGKGEARPGRKMAHVNRVRPL</sequence>
<dbReference type="AlphaFoldDB" id="A0A7W9A530"/>
<reference evidence="8 9" key="1">
    <citation type="submission" date="2020-08" db="EMBL/GenBank/DDBJ databases">
        <title>Genomic Encyclopedia of Type Strains, Phase IV (KMG-IV): sequencing the most valuable type-strain genomes for metagenomic binning, comparative biology and taxonomic classification.</title>
        <authorList>
            <person name="Goeker M."/>
        </authorList>
    </citation>
    <scope>NUCLEOTIDE SEQUENCE [LARGE SCALE GENOMIC DNA]</scope>
    <source>
        <strain evidence="8 9">DSM 24448</strain>
    </source>
</reference>
<dbReference type="InterPro" id="IPR003135">
    <property type="entry name" value="ATP-grasp_carboxylate-amine"/>
</dbReference>
<feature type="binding site" evidence="5">
    <location>
        <position position="221"/>
    </location>
    <ligand>
        <name>ATP</name>
        <dbReference type="ChEBI" id="CHEBI:30616"/>
    </ligand>
</feature>
<dbReference type="EC" id="6.3.4.18" evidence="5 6"/>
<dbReference type="GO" id="GO:0004638">
    <property type="term" value="F:phosphoribosylaminoimidazole carboxylase activity"/>
    <property type="evidence" value="ECO:0007669"/>
    <property type="project" value="InterPro"/>
</dbReference>
<dbReference type="SUPFAM" id="SSF52440">
    <property type="entry name" value="PreATP-grasp domain"/>
    <property type="match status" value="1"/>
</dbReference>
<comment type="function">
    <text evidence="5">Catalyzes the ATP-dependent conversion of 5-aminoimidazole ribonucleotide (AIR) and HCO(3)(-) to N5-carboxyaminoimidazole ribonucleotide (N5-CAIR).</text>
</comment>
<dbReference type="EMBL" id="JACIJB010000008">
    <property type="protein sequence ID" value="MBB5661205.1"/>
    <property type="molecule type" value="Genomic_DNA"/>
</dbReference>
<dbReference type="InterPro" id="IPR040686">
    <property type="entry name" value="PurK_C"/>
</dbReference>
<feature type="binding site" evidence="5">
    <location>
        <begin position="275"/>
        <end position="276"/>
    </location>
    <ligand>
        <name>ATP</name>
        <dbReference type="ChEBI" id="CHEBI:30616"/>
    </ligand>
</feature>
<evidence type="ECO:0000256" key="1">
    <source>
        <dbReference type="ARBA" id="ARBA00022598"/>
    </source>
</evidence>
<evidence type="ECO:0000313" key="9">
    <source>
        <dbReference type="Proteomes" id="UP000548978"/>
    </source>
</evidence>
<dbReference type="GO" id="GO:0005829">
    <property type="term" value="C:cytosol"/>
    <property type="evidence" value="ECO:0007669"/>
    <property type="project" value="TreeGrafter"/>
</dbReference>
<evidence type="ECO:0000256" key="4">
    <source>
        <dbReference type="ARBA" id="ARBA00022840"/>
    </source>
</evidence>
<dbReference type="GO" id="GO:0034028">
    <property type="term" value="F:5-(carboxyamino)imidazole ribonucleotide synthase activity"/>
    <property type="evidence" value="ECO:0007669"/>
    <property type="project" value="UniProtKB-UniRule"/>
</dbReference>
<feature type="domain" description="ATP-grasp" evidence="7">
    <location>
        <begin position="119"/>
        <end position="305"/>
    </location>
</feature>
<comment type="subunit">
    <text evidence="5 6">Homodimer.</text>
</comment>
<dbReference type="UniPathway" id="UPA00074">
    <property type="reaction ID" value="UER00942"/>
</dbReference>
<dbReference type="InterPro" id="IPR016185">
    <property type="entry name" value="PreATP-grasp_dom_sf"/>
</dbReference>
<dbReference type="SUPFAM" id="SSF51246">
    <property type="entry name" value="Rudiment single hybrid motif"/>
    <property type="match status" value="1"/>
</dbReference>
<evidence type="ECO:0000313" key="8">
    <source>
        <dbReference type="EMBL" id="MBB5661205.1"/>
    </source>
</evidence>
<dbReference type="Proteomes" id="UP000548978">
    <property type="component" value="Unassembled WGS sequence"/>
</dbReference>
<dbReference type="NCBIfam" id="NF004676">
    <property type="entry name" value="PRK06019.1-2"/>
    <property type="match status" value="1"/>
</dbReference>
<dbReference type="Pfam" id="PF17769">
    <property type="entry name" value="PurK_C"/>
    <property type="match status" value="1"/>
</dbReference>
<proteinExistence type="inferred from homology"/>
<comment type="caution">
    <text evidence="5">Lacks conserved residue(s) required for the propagation of feature annotation.</text>
</comment>
<comment type="function">
    <text evidence="6">Catalyzes the ATP-dependent conversion of 5-aminoimidazole ribonucleotide (AIR) and HCO(3)- to N5-carboxyaminoimidazole ribonucleotide (N5-CAIR).</text>
</comment>
<dbReference type="Pfam" id="PF02222">
    <property type="entry name" value="ATP-grasp"/>
    <property type="match status" value="1"/>
</dbReference>
<keyword evidence="3 5" id="KW-0658">Purine biosynthesis</keyword>
<dbReference type="NCBIfam" id="TIGR01161">
    <property type="entry name" value="purK"/>
    <property type="match status" value="1"/>
</dbReference>
<dbReference type="NCBIfam" id="NF004679">
    <property type="entry name" value="PRK06019.1-5"/>
    <property type="match status" value="1"/>
</dbReference>
<comment type="caution">
    <text evidence="8">The sequence shown here is derived from an EMBL/GenBank/DDBJ whole genome shotgun (WGS) entry which is preliminary data.</text>
</comment>
<dbReference type="PROSITE" id="PS50975">
    <property type="entry name" value="ATP_GRASP"/>
    <property type="match status" value="1"/>
</dbReference>
<dbReference type="InterPro" id="IPR011761">
    <property type="entry name" value="ATP-grasp"/>
</dbReference>
<keyword evidence="1 5" id="KW-0436">Ligase</keyword>
<dbReference type="PANTHER" id="PTHR11609:SF5">
    <property type="entry name" value="PHOSPHORIBOSYLAMINOIMIDAZOLE CARBOXYLASE"/>
    <property type="match status" value="1"/>
</dbReference>
<evidence type="ECO:0000256" key="5">
    <source>
        <dbReference type="HAMAP-Rule" id="MF_01928"/>
    </source>
</evidence>
<feature type="binding site" evidence="5">
    <location>
        <position position="115"/>
    </location>
    <ligand>
        <name>ATP</name>
        <dbReference type="ChEBI" id="CHEBI:30616"/>
    </ligand>
</feature>
<dbReference type="NCBIfam" id="NF004675">
    <property type="entry name" value="PRK06019.1-1"/>
    <property type="match status" value="1"/>
</dbReference>
<accession>A0A7W9A530</accession>
<dbReference type="Gene3D" id="3.30.1490.20">
    <property type="entry name" value="ATP-grasp fold, A domain"/>
    <property type="match status" value="1"/>
</dbReference>
<organism evidence="8 9">
    <name type="scientific">Brevundimonas halotolerans</name>
    <dbReference type="NCBI Taxonomy" id="69670"/>
    <lineage>
        <taxon>Bacteria</taxon>
        <taxon>Pseudomonadati</taxon>
        <taxon>Pseudomonadota</taxon>
        <taxon>Alphaproteobacteria</taxon>
        <taxon>Caulobacterales</taxon>
        <taxon>Caulobacteraceae</taxon>
        <taxon>Brevundimonas</taxon>
    </lineage>
</organism>
<comment type="catalytic activity">
    <reaction evidence="5 6">
        <text>5-amino-1-(5-phospho-beta-D-ribosyl)imidazole + hydrogencarbonate + ATP = 5-carboxyamino-1-(5-phospho-D-ribosyl)imidazole + ADP + phosphate + 2 H(+)</text>
        <dbReference type="Rhea" id="RHEA:19317"/>
        <dbReference type="ChEBI" id="CHEBI:15378"/>
        <dbReference type="ChEBI" id="CHEBI:17544"/>
        <dbReference type="ChEBI" id="CHEBI:30616"/>
        <dbReference type="ChEBI" id="CHEBI:43474"/>
        <dbReference type="ChEBI" id="CHEBI:58730"/>
        <dbReference type="ChEBI" id="CHEBI:137981"/>
        <dbReference type="ChEBI" id="CHEBI:456216"/>
        <dbReference type="EC" id="6.3.4.18"/>
    </reaction>
</comment>
<protein>
    <recommendedName>
        <fullName evidence="5 6">N5-carboxyaminoimidazole ribonucleotide synthase</fullName>
        <shortName evidence="5 6">N5-CAIR synthase</shortName>
        <ecNumber evidence="5 6">6.3.4.18</ecNumber>
    </recommendedName>
    <alternativeName>
        <fullName evidence="5 6">5-(carboxyamino)imidazole ribonucleotide synthetase</fullName>
    </alternativeName>
</protein>
<feature type="binding site" evidence="5">
    <location>
        <position position="198"/>
    </location>
    <ligand>
        <name>ATP</name>
        <dbReference type="ChEBI" id="CHEBI:30616"/>
    </ligand>
</feature>
<comment type="pathway">
    <text evidence="5 6">Purine metabolism; IMP biosynthesis via de novo pathway; 5-amino-1-(5-phospho-D-ribosyl)imidazole-4-carboxylate from 5-amino-1-(5-phospho-D-ribosyl)imidazole (N5-CAIR route): step 1/2.</text>
</comment>
<keyword evidence="4 5" id="KW-0067">ATP-binding</keyword>
<comment type="similarity">
    <text evidence="5 6">Belongs to the PurK/PurT family.</text>
</comment>
<evidence type="ECO:0000256" key="2">
    <source>
        <dbReference type="ARBA" id="ARBA00022741"/>
    </source>
</evidence>
<dbReference type="InterPro" id="IPR054350">
    <property type="entry name" value="PurT/PurK_preATP-grasp"/>
</dbReference>
<evidence type="ECO:0000256" key="6">
    <source>
        <dbReference type="RuleBase" id="RU361200"/>
    </source>
</evidence>
<evidence type="ECO:0000259" key="7">
    <source>
        <dbReference type="PROSITE" id="PS50975"/>
    </source>
</evidence>
<feature type="binding site" evidence="5">
    <location>
        <begin position="160"/>
        <end position="166"/>
    </location>
    <ligand>
        <name>ATP</name>
        <dbReference type="ChEBI" id="CHEBI:30616"/>
    </ligand>
</feature>
<dbReference type="RefSeq" id="WP_123288365.1">
    <property type="nucleotide sequence ID" value="NZ_JACIJB010000008.1"/>
</dbReference>
<dbReference type="Gene3D" id="3.30.470.20">
    <property type="entry name" value="ATP-grasp fold, B domain"/>
    <property type="match status" value="1"/>
</dbReference>
<feature type="binding site" evidence="5">
    <location>
        <position position="155"/>
    </location>
    <ligand>
        <name>ATP</name>
        <dbReference type="ChEBI" id="CHEBI:30616"/>
    </ligand>
</feature>
<dbReference type="OrthoDB" id="9804625at2"/>